<evidence type="ECO:0000313" key="4">
    <source>
        <dbReference type="Proteomes" id="UP000279457"/>
    </source>
</evidence>
<name>A0A3N6SLI2_9GAMM</name>
<evidence type="ECO:0000259" key="2">
    <source>
        <dbReference type="Pfam" id="PF03527"/>
    </source>
</evidence>
<dbReference type="Pfam" id="PF03527">
    <property type="entry name" value="RHS"/>
    <property type="match status" value="1"/>
</dbReference>
<dbReference type="AlphaFoldDB" id="A0A3N6SLI2"/>
<dbReference type="OrthoDB" id="6043530at2"/>
<dbReference type="PANTHER" id="PTHR32305">
    <property type="match status" value="1"/>
</dbReference>
<dbReference type="PRINTS" id="PR00394">
    <property type="entry name" value="RHSPROTEIN"/>
</dbReference>
<comment type="similarity">
    <text evidence="1">Belongs to the RHS family.</text>
</comment>
<dbReference type="InterPro" id="IPR022385">
    <property type="entry name" value="Rhs_assc_core"/>
</dbReference>
<accession>A0A3N6SLI2</accession>
<dbReference type="Gene3D" id="2.180.10.10">
    <property type="entry name" value="RHS repeat-associated core"/>
    <property type="match status" value="1"/>
</dbReference>
<comment type="caution">
    <text evidence="3">The sequence shown here is derived from an EMBL/GenBank/DDBJ whole genome shotgun (WGS) entry which is preliminary data.</text>
</comment>
<dbReference type="PANTHER" id="PTHR32305:SF15">
    <property type="entry name" value="PROTEIN RHSA-RELATED"/>
    <property type="match status" value="1"/>
</dbReference>
<gene>
    <name evidence="3" type="ORF">EB241_04625</name>
</gene>
<dbReference type="EMBL" id="RHHM01000002">
    <property type="protein sequence ID" value="RQM39711.1"/>
    <property type="molecule type" value="Genomic_DNA"/>
</dbReference>
<evidence type="ECO:0000313" key="3">
    <source>
        <dbReference type="EMBL" id="RQM39711.1"/>
    </source>
</evidence>
<evidence type="ECO:0000256" key="1">
    <source>
        <dbReference type="ARBA" id="ARBA00009455"/>
    </source>
</evidence>
<sequence length="211" mass="23567">MGQVAPERLTDERGEVVWRGRFPTWGKTERETVNCFQSVPQNLRFQGQYLDRETGLHYNLFRYYDPLAGRYTQPDPPGLAGGLSTYAYAPNPLSWIDPFGLAKTGCGVIGEVKPRGLAQNRPLMELTHAEIVQTFKGSDIELSNHAIARLKDVRTKKPGFETPNDIASIFNKGNVFNTGRGDIGFSHNGLEAIVNPNANRIVTFRPAKSRF</sequence>
<organism evidence="3 4">
    <name type="scientific">Erwinia psidii</name>
    <dbReference type="NCBI Taxonomy" id="69224"/>
    <lineage>
        <taxon>Bacteria</taxon>
        <taxon>Pseudomonadati</taxon>
        <taxon>Pseudomonadota</taxon>
        <taxon>Gammaproteobacteria</taxon>
        <taxon>Enterobacterales</taxon>
        <taxon>Erwiniaceae</taxon>
        <taxon>Erwinia</taxon>
    </lineage>
</organism>
<feature type="domain" description="RHS protein conserved region" evidence="2">
    <location>
        <begin position="6"/>
        <end position="31"/>
    </location>
</feature>
<proteinExistence type="inferred from homology"/>
<dbReference type="InterPro" id="IPR050708">
    <property type="entry name" value="T6SS_VgrG/RHS"/>
</dbReference>
<keyword evidence="4" id="KW-1185">Reference proteome</keyword>
<protein>
    <recommendedName>
        <fullName evidence="2">RHS protein conserved region domain-containing protein</fullName>
    </recommendedName>
</protein>
<dbReference type="InterPro" id="IPR001826">
    <property type="entry name" value="RHS"/>
</dbReference>
<reference evidence="3 4" key="1">
    <citation type="submission" date="2018-10" db="EMBL/GenBank/DDBJ databases">
        <title>Draft genome sequence for the type isolate of Erwinia psidii, agent causal of bacterial blight in guava (Psidium guajava) and wilt and die-back of Eucalyptus spp.</title>
        <authorList>
            <person name="Hermenegildo P.S."/>
            <person name="Santos S.A."/>
            <person name="Guimaraes L.M.S."/>
            <person name="Vidigal P.M.P."/>
            <person name="Pereira I.C."/>
            <person name="Badel J.L."/>
            <person name="Alfenas-Zerbini P."/>
            <person name="Ferreira M.A.S.V."/>
            <person name="Alfenas A.C."/>
        </authorList>
    </citation>
    <scope>NUCLEOTIDE SEQUENCE [LARGE SCALE GENOMIC DNA]</scope>
    <source>
        <strain evidence="3 4">IBSBF 435</strain>
    </source>
</reference>
<dbReference type="Proteomes" id="UP000279457">
    <property type="component" value="Unassembled WGS sequence"/>
</dbReference>
<dbReference type="NCBIfam" id="TIGR03696">
    <property type="entry name" value="Rhs_assc_core"/>
    <property type="match status" value="1"/>
</dbReference>